<protein>
    <recommendedName>
        <fullName evidence="8">ATP-dependent dethiobiotin synthetase BioD</fullName>
        <ecNumber evidence="8">6.3.3.3</ecNumber>
    </recommendedName>
    <alternativeName>
        <fullName evidence="8">DTB synthetase</fullName>
        <shortName evidence="8">DTBS</shortName>
    </alternativeName>
    <alternativeName>
        <fullName evidence="8">Dethiobiotin synthase</fullName>
    </alternativeName>
</protein>
<dbReference type="EMBL" id="BSPO01000002">
    <property type="protein sequence ID" value="GLS82670.1"/>
    <property type="molecule type" value="Genomic_DNA"/>
</dbReference>
<comment type="cofactor">
    <cofactor evidence="8">
        <name>Mg(2+)</name>
        <dbReference type="ChEBI" id="CHEBI:18420"/>
    </cofactor>
</comment>
<dbReference type="InterPro" id="IPR027417">
    <property type="entry name" value="P-loop_NTPase"/>
</dbReference>
<comment type="similarity">
    <text evidence="8">Belongs to the dethiobiotin synthetase family.</text>
</comment>
<feature type="binding site" evidence="8">
    <location>
        <position position="37"/>
    </location>
    <ligand>
        <name>substrate</name>
    </ligand>
</feature>
<evidence type="ECO:0000256" key="3">
    <source>
        <dbReference type="ARBA" id="ARBA00022723"/>
    </source>
</evidence>
<evidence type="ECO:0000256" key="8">
    <source>
        <dbReference type="HAMAP-Rule" id="MF_00336"/>
    </source>
</evidence>
<keyword evidence="6 8" id="KW-0067">ATP-binding</keyword>
<dbReference type="CDD" id="cd03109">
    <property type="entry name" value="DTBS"/>
    <property type="match status" value="1"/>
</dbReference>
<comment type="subunit">
    <text evidence="8">Homodimer.</text>
</comment>
<dbReference type="NCBIfam" id="TIGR00347">
    <property type="entry name" value="bioD"/>
    <property type="match status" value="1"/>
</dbReference>
<evidence type="ECO:0000256" key="2">
    <source>
        <dbReference type="ARBA" id="ARBA00022598"/>
    </source>
</evidence>
<evidence type="ECO:0000256" key="4">
    <source>
        <dbReference type="ARBA" id="ARBA00022741"/>
    </source>
</evidence>
<evidence type="ECO:0000313" key="10">
    <source>
        <dbReference type="Proteomes" id="UP001157439"/>
    </source>
</evidence>
<sequence length="221" mass="23387">MIYFVTGTDTDAGKTLISEAMLRGATGSTLGLKPIASGCEQSNDGLRNADAQALMSASSVELDYKQVNPFAFEPAIAPHIAAEQAGVAITCQALNDAIPVDAMMQTDFVLVEGAGGWLLPISHGQTLDQWVAKQQWPVILVVGIKLGCLNHAMLTIKSIETAGLTVAGWVGNQLDPDMEYAPENIAYLKANIKAPCLGVVPYLQRVNAQAASAYIDLSLLD</sequence>
<proteinExistence type="inferred from homology"/>
<evidence type="ECO:0000256" key="6">
    <source>
        <dbReference type="ARBA" id="ARBA00022840"/>
    </source>
</evidence>
<keyword evidence="7 8" id="KW-0460">Magnesium</keyword>
<feature type="binding site" evidence="8">
    <location>
        <position position="50"/>
    </location>
    <ligand>
        <name>ATP</name>
        <dbReference type="ChEBI" id="CHEBI:30616"/>
    </ligand>
</feature>
<dbReference type="Proteomes" id="UP001157439">
    <property type="component" value="Unassembled WGS sequence"/>
</dbReference>
<evidence type="ECO:0000256" key="7">
    <source>
        <dbReference type="ARBA" id="ARBA00022842"/>
    </source>
</evidence>
<comment type="function">
    <text evidence="8">Catalyzes a mechanistically unusual reaction, the ATP-dependent insertion of CO2 between the N7 and N8 nitrogen atoms of 7,8-diaminopelargonic acid (DAPA, also called 7,8-diammoniononanoate) to form a ureido ring.</text>
</comment>
<dbReference type="PANTHER" id="PTHR43210:SF5">
    <property type="entry name" value="DETHIOBIOTIN SYNTHETASE"/>
    <property type="match status" value="1"/>
</dbReference>
<feature type="binding site" evidence="8">
    <location>
        <position position="112"/>
    </location>
    <ligand>
        <name>Mg(2+)</name>
        <dbReference type="ChEBI" id="CHEBI:18420"/>
    </ligand>
</feature>
<name>A0AA37WXL8_9GAMM</name>
<evidence type="ECO:0000256" key="1">
    <source>
        <dbReference type="ARBA" id="ARBA00022490"/>
    </source>
</evidence>
<evidence type="ECO:0000313" key="9">
    <source>
        <dbReference type="EMBL" id="GLS82670.1"/>
    </source>
</evidence>
<dbReference type="EC" id="6.3.3.3" evidence="8"/>
<dbReference type="Gene3D" id="3.40.50.300">
    <property type="entry name" value="P-loop containing nucleotide triphosphate hydrolases"/>
    <property type="match status" value="1"/>
</dbReference>
<feature type="binding site" evidence="8">
    <location>
        <begin position="112"/>
        <end position="115"/>
    </location>
    <ligand>
        <name>ATP</name>
        <dbReference type="ChEBI" id="CHEBI:30616"/>
    </ligand>
</feature>
<feature type="binding site" evidence="8">
    <location>
        <begin position="172"/>
        <end position="173"/>
    </location>
    <ligand>
        <name>ATP</name>
        <dbReference type="ChEBI" id="CHEBI:30616"/>
    </ligand>
</feature>
<comment type="caution">
    <text evidence="9">The sequence shown here is derived from an EMBL/GenBank/DDBJ whole genome shotgun (WGS) entry which is preliminary data.</text>
</comment>
<dbReference type="PANTHER" id="PTHR43210">
    <property type="entry name" value="DETHIOBIOTIN SYNTHETASE"/>
    <property type="match status" value="1"/>
</dbReference>
<dbReference type="FunFam" id="3.40.50.300:FF:000292">
    <property type="entry name" value="ATP-dependent dethiobiotin synthetase BioD"/>
    <property type="match status" value="1"/>
</dbReference>
<dbReference type="GO" id="GO:0009102">
    <property type="term" value="P:biotin biosynthetic process"/>
    <property type="evidence" value="ECO:0007669"/>
    <property type="project" value="UniProtKB-UniRule"/>
</dbReference>
<dbReference type="GO" id="GO:0004141">
    <property type="term" value="F:dethiobiotin synthase activity"/>
    <property type="evidence" value="ECO:0007669"/>
    <property type="project" value="UniProtKB-UniRule"/>
</dbReference>
<comment type="subcellular location">
    <subcellularLocation>
        <location evidence="8">Cytoplasm</location>
    </subcellularLocation>
</comment>
<dbReference type="AlphaFoldDB" id="A0AA37WXL8"/>
<dbReference type="GO" id="GO:0005524">
    <property type="term" value="F:ATP binding"/>
    <property type="evidence" value="ECO:0007669"/>
    <property type="project" value="UniProtKB-UniRule"/>
</dbReference>
<evidence type="ECO:0000256" key="5">
    <source>
        <dbReference type="ARBA" id="ARBA00022756"/>
    </source>
</evidence>
<keyword evidence="4 8" id="KW-0547">Nucleotide-binding</keyword>
<keyword evidence="2 8" id="KW-0436">Ligase</keyword>
<dbReference type="HAMAP" id="MF_00336">
    <property type="entry name" value="BioD"/>
    <property type="match status" value="1"/>
</dbReference>
<comment type="pathway">
    <text evidence="8">Cofactor biosynthesis; biotin biosynthesis; biotin from 7,8-diaminononanoate: step 1/2.</text>
</comment>
<reference evidence="9 10" key="1">
    <citation type="journal article" date="2014" name="Int. J. Syst. Evol. Microbiol.">
        <title>Complete genome sequence of Corynebacterium casei LMG S-19264T (=DSM 44701T), isolated from a smear-ripened cheese.</title>
        <authorList>
            <consortium name="US DOE Joint Genome Institute (JGI-PGF)"/>
            <person name="Walter F."/>
            <person name="Albersmeier A."/>
            <person name="Kalinowski J."/>
            <person name="Ruckert C."/>
        </authorList>
    </citation>
    <scope>NUCLEOTIDE SEQUENCE [LARGE SCALE GENOMIC DNA]</scope>
    <source>
        <strain evidence="9 10">NBRC 112785</strain>
    </source>
</reference>
<gene>
    <name evidence="8 9" type="primary">bioD</name>
    <name evidence="9" type="ORF">GCM10007894_06470</name>
</gene>
<dbReference type="Pfam" id="PF13500">
    <property type="entry name" value="AAA_26"/>
    <property type="match status" value="1"/>
</dbReference>
<organism evidence="9 10">
    <name type="scientific">Paraferrimonas haliotis</name>
    <dbReference type="NCBI Taxonomy" id="2013866"/>
    <lineage>
        <taxon>Bacteria</taxon>
        <taxon>Pseudomonadati</taxon>
        <taxon>Pseudomonadota</taxon>
        <taxon>Gammaproteobacteria</taxon>
        <taxon>Alteromonadales</taxon>
        <taxon>Ferrimonadaceae</taxon>
        <taxon>Paraferrimonas</taxon>
    </lineage>
</organism>
<keyword evidence="3 8" id="KW-0479">Metal-binding</keyword>
<feature type="binding site" evidence="8">
    <location>
        <position position="15"/>
    </location>
    <ligand>
        <name>Mg(2+)</name>
        <dbReference type="ChEBI" id="CHEBI:18420"/>
    </ligand>
</feature>
<dbReference type="SUPFAM" id="SSF52540">
    <property type="entry name" value="P-loop containing nucleoside triphosphate hydrolases"/>
    <property type="match status" value="1"/>
</dbReference>
<dbReference type="GO" id="GO:0042803">
    <property type="term" value="F:protein homodimerization activity"/>
    <property type="evidence" value="ECO:0007669"/>
    <property type="project" value="UniProtKB-ARBA"/>
</dbReference>
<dbReference type="PIRSF" id="PIRSF006755">
    <property type="entry name" value="DTB_synth"/>
    <property type="match status" value="1"/>
</dbReference>
<feature type="active site" evidence="8">
    <location>
        <position position="33"/>
    </location>
</feature>
<comment type="caution">
    <text evidence="8">Lacks conserved residue(s) required for the propagation of feature annotation.</text>
</comment>
<feature type="binding site" evidence="8">
    <location>
        <position position="50"/>
    </location>
    <ligand>
        <name>Mg(2+)</name>
        <dbReference type="ChEBI" id="CHEBI:18420"/>
    </ligand>
</feature>
<keyword evidence="10" id="KW-1185">Reference proteome</keyword>
<keyword evidence="5 8" id="KW-0093">Biotin biosynthesis</keyword>
<dbReference type="GO" id="GO:0005829">
    <property type="term" value="C:cytosol"/>
    <property type="evidence" value="ECO:0007669"/>
    <property type="project" value="TreeGrafter"/>
</dbReference>
<feature type="binding site" evidence="8">
    <location>
        <begin position="11"/>
        <end position="16"/>
    </location>
    <ligand>
        <name>ATP</name>
        <dbReference type="ChEBI" id="CHEBI:30616"/>
    </ligand>
</feature>
<keyword evidence="1 8" id="KW-0963">Cytoplasm</keyword>
<feature type="binding site" evidence="8">
    <location>
        <begin position="201"/>
        <end position="203"/>
    </location>
    <ligand>
        <name>ATP</name>
        <dbReference type="ChEBI" id="CHEBI:30616"/>
    </ligand>
</feature>
<dbReference type="GO" id="GO:0000287">
    <property type="term" value="F:magnesium ion binding"/>
    <property type="evidence" value="ECO:0007669"/>
    <property type="project" value="UniProtKB-UniRule"/>
</dbReference>
<accession>A0AA37WXL8</accession>
<comment type="catalytic activity">
    <reaction evidence="8">
        <text>(7R,8S)-7,8-diammoniononanoate + CO2 + ATP = (4R,5S)-dethiobiotin + ADP + phosphate + 3 H(+)</text>
        <dbReference type="Rhea" id="RHEA:15805"/>
        <dbReference type="ChEBI" id="CHEBI:15378"/>
        <dbReference type="ChEBI" id="CHEBI:16526"/>
        <dbReference type="ChEBI" id="CHEBI:30616"/>
        <dbReference type="ChEBI" id="CHEBI:43474"/>
        <dbReference type="ChEBI" id="CHEBI:149469"/>
        <dbReference type="ChEBI" id="CHEBI:149473"/>
        <dbReference type="ChEBI" id="CHEBI:456216"/>
        <dbReference type="EC" id="6.3.3.3"/>
    </reaction>
</comment>
<dbReference type="InterPro" id="IPR004472">
    <property type="entry name" value="DTB_synth_BioD"/>
</dbReference>